<sequence length="29" mass="3366">KKTIWATFYHKISTDENPQHNYCPIGADS</sequence>
<dbReference type="EMBL" id="GL450392">
    <property type="protein sequence ID" value="EFN81035.1"/>
    <property type="molecule type" value="Genomic_DNA"/>
</dbReference>
<proteinExistence type="predicted"/>
<accession>E2BTE5</accession>
<dbReference type="InParanoid" id="E2BTE5"/>
<dbReference type="AlphaFoldDB" id="E2BTE5"/>
<dbReference type="Proteomes" id="UP000008237">
    <property type="component" value="Unassembled WGS sequence"/>
</dbReference>
<reference evidence="1 2" key="1">
    <citation type="journal article" date="2010" name="Science">
        <title>Genomic comparison of the ants Camponotus floridanus and Harpegnathos saltator.</title>
        <authorList>
            <person name="Bonasio R."/>
            <person name="Zhang G."/>
            <person name="Ye C."/>
            <person name="Mutti N.S."/>
            <person name="Fang X."/>
            <person name="Qin N."/>
            <person name="Donahue G."/>
            <person name="Yang P."/>
            <person name="Li Q."/>
            <person name="Li C."/>
            <person name="Zhang P."/>
            <person name="Huang Z."/>
            <person name="Berger S.L."/>
            <person name="Reinberg D."/>
            <person name="Wang J."/>
            <person name="Liebig J."/>
        </authorList>
    </citation>
    <scope>NUCLEOTIDE SEQUENCE [LARGE SCALE GENOMIC DNA]</scope>
    <source>
        <strain evidence="1 2">R22 G/1</strain>
    </source>
</reference>
<keyword evidence="2" id="KW-1185">Reference proteome</keyword>
<feature type="non-terminal residue" evidence="1">
    <location>
        <position position="29"/>
    </location>
</feature>
<feature type="non-terminal residue" evidence="1">
    <location>
        <position position="1"/>
    </location>
</feature>
<gene>
    <name evidence="1" type="ORF">EAI_05560</name>
</gene>
<name>E2BTE5_HARSA</name>
<evidence type="ECO:0000313" key="1">
    <source>
        <dbReference type="EMBL" id="EFN81035.1"/>
    </source>
</evidence>
<organism evidence="2">
    <name type="scientific">Harpegnathos saltator</name>
    <name type="common">Jerdon's jumping ant</name>
    <dbReference type="NCBI Taxonomy" id="610380"/>
    <lineage>
        <taxon>Eukaryota</taxon>
        <taxon>Metazoa</taxon>
        <taxon>Ecdysozoa</taxon>
        <taxon>Arthropoda</taxon>
        <taxon>Hexapoda</taxon>
        <taxon>Insecta</taxon>
        <taxon>Pterygota</taxon>
        <taxon>Neoptera</taxon>
        <taxon>Endopterygota</taxon>
        <taxon>Hymenoptera</taxon>
        <taxon>Apocrita</taxon>
        <taxon>Aculeata</taxon>
        <taxon>Formicoidea</taxon>
        <taxon>Formicidae</taxon>
        <taxon>Ponerinae</taxon>
        <taxon>Ponerini</taxon>
        <taxon>Harpegnathos</taxon>
    </lineage>
</organism>
<evidence type="ECO:0000313" key="2">
    <source>
        <dbReference type="Proteomes" id="UP000008237"/>
    </source>
</evidence>
<protein>
    <submittedName>
        <fullName evidence="1">Uncharacterized protein</fullName>
    </submittedName>
</protein>